<feature type="region of interest" description="Disordered" evidence="2">
    <location>
        <begin position="796"/>
        <end position="815"/>
    </location>
</feature>
<feature type="compositionally biased region" description="Basic and acidic residues" evidence="2">
    <location>
        <begin position="633"/>
        <end position="655"/>
    </location>
</feature>
<dbReference type="RefSeq" id="XP_032812822.1">
    <property type="nucleotide sequence ID" value="XM_032956931.1"/>
</dbReference>
<name>A0AAJ7TA14_PETMA</name>
<dbReference type="GO" id="GO:0035371">
    <property type="term" value="C:microtubule plus-end"/>
    <property type="evidence" value="ECO:0007669"/>
    <property type="project" value="TreeGrafter"/>
</dbReference>
<dbReference type="PANTHER" id="PTHR21740:SF8">
    <property type="entry name" value="NCK-ASSOCIATED PROTEIN 5"/>
    <property type="match status" value="1"/>
</dbReference>
<dbReference type="AlphaFoldDB" id="A0AAJ7TA14"/>
<feature type="region of interest" description="Disordered" evidence="2">
    <location>
        <begin position="838"/>
        <end position="892"/>
    </location>
</feature>
<organism evidence="3 4">
    <name type="scientific">Petromyzon marinus</name>
    <name type="common">Sea lamprey</name>
    <dbReference type="NCBI Taxonomy" id="7757"/>
    <lineage>
        <taxon>Eukaryota</taxon>
        <taxon>Metazoa</taxon>
        <taxon>Chordata</taxon>
        <taxon>Craniata</taxon>
        <taxon>Vertebrata</taxon>
        <taxon>Cyclostomata</taxon>
        <taxon>Hyperoartia</taxon>
        <taxon>Petromyzontiformes</taxon>
        <taxon>Petromyzontidae</taxon>
        <taxon>Petromyzon</taxon>
    </lineage>
</organism>
<feature type="region of interest" description="Disordered" evidence="2">
    <location>
        <begin position="606"/>
        <end position="655"/>
    </location>
</feature>
<feature type="compositionally biased region" description="Polar residues" evidence="2">
    <location>
        <begin position="853"/>
        <end position="872"/>
    </location>
</feature>
<evidence type="ECO:0000313" key="4">
    <source>
        <dbReference type="RefSeq" id="XP_032812822.1"/>
    </source>
</evidence>
<proteinExistence type="predicted"/>
<feature type="region of interest" description="Disordered" evidence="2">
    <location>
        <begin position="974"/>
        <end position="1058"/>
    </location>
</feature>
<dbReference type="GO" id="GO:0007019">
    <property type="term" value="P:microtubule depolymerization"/>
    <property type="evidence" value="ECO:0007669"/>
    <property type="project" value="TreeGrafter"/>
</dbReference>
<protein>
    <submittedName>
        <fullName evidence="4">Uncharacterized protein LOC116943749</fullName>
    </submittedName>
</protein>
<evidence type="ECO:0000256" key="2">
    <source>
        <dbReference type="SAM" id="MobiDB-lite"/>
    </source>
</evidence>
<dbReference type="PANTHER" id="PTHR21740">
    <property type="entry name" value="NCK-ASSOCIATED PROTEIN 5"/>
    <property type="match status" value="1"/>
</dbReference>
<feature type="compositionally biased region" description="Basic and acidic residues" evidence="2">
    <location>
        <begin position="797"/>
        <end position="811"/>
    </location>
</feature>
<dbReference type="Proteomes" id="UP001318040">
    <property type="component" value="Chromosome 19"/>
</dbReference>
<keyword evidence="1" id="KW-0175">Coiled coil</keyword>
<feature type="compositionally biased region" description="Basic and acidic residues" evidence="2">
    <location>
        <begin position="1"/>
        <end position="14"/>
    </location>
</feature>
<dbReference type="InterPro" id="IPR026163">
    <property type="entry name" value="Nckap5l"/>
</dbReference>
<feature type="region of interest" description="Disordered" evidence="2">
    <location>
        <begin position="557"/>
        <end position="590"/>
    </location>
</feature>
<feature type="compositionally biased region" description="Low complexity" evidence="2">
    <location>
        <begin position="319"/>
        <end position="333"/>
    </location>
</feature>
<feature type="region of interest" description="Disordered" evidence="2">
    <location>
        <begin position="98"/>
        <end position="143"/>
    </location>
</feature>
<dbReference type="KEGG" id="pmrn:116943749"/>
<feature type="compositionally biased region" description="Basic and acidic residues" evidence="2">
    <location>
        <begin position="98"/>
        <end position="117"/>
    </location>
</feature>
<feature type="compositionally biased region" description="Low complexity" evidence="2">
    <location>
        <begin position="274"/>
        <end position="297"/>
    </location>
</feature>
<reference evidence="4" key="1">
    <citation type="submission" date="2025-08" db="UniProtKB">
        <authorList>
            <consortium name="RefSeq"/>
        </authorList>
    </citation>
    <scope>IDENTIFICATION</scope>
    <source>
        <tissue evidence="4">Sperm</tissue>
    </source>
</reference>
<feature type="region of interest" description="Disordered" evidence="2">
    <location>
        <begin position="250"/>
        <end position="345"/>
    </location>
</feature>
<dbReference type="GO" id="GO:0001578">
    <property type="term" value="P:microtubule bundle formation"/>
    <property type="evidence" value="ECO:0007669"/>
    <property type="project" value="TreeGrafter"/>
</dbReference>
<sequence length="1143" mass="123266">MSRDKIDESLRAGDEMELASQSRARRLAVSWPQSMEDEQSLQRLSQKVALERKERDLNERKLREATRELMDCRLQVLTLGREFSRMQEMARILLLSGSRREDDDPSEPRTLRKDDGTWRGTRGVVGSAASAASEVPDDGPLLDTSPSAVRSLTQRLHYLEAENCALALENAAQREHYSCCLDEVSKQVMQAVLTQQAMREQCTALKARLMNVERQNRTLATILLETLGIPACPGGLQCHRQPRLAFDKSGALFPGRKRGRHFHSAGSRHGEGHSPASPRPSVDSSSSLPATAPSSLTVTSGEDSITGQHESPAHGRQSVGGSTSSSDTDASVSDGEDTFRDVGNFHGDEFSRRGDALYGEGIQLTWAEQRSRLRDGCNRWPASSNLQLGSRERAQFLLEKWSWTGGLRFTKTECSPRYPAALPPTNKPCTAVSRHGDNKGPSDVAYSVSCASSEFRECPGDAPADEMQVVVEEEEVVRSSSAARPINIYSRFLKSHKKSSKLDGAVHNIAFCEPQRFRINARESLQAVSGRISASDMECVNESSELHCGLPVSSRSVTSSAYGPRDFSLRPARPQAGRRKTAAAAHATPRSVDAISIAGKVSAPRLGADDAPCAPRASTEIHSVPLAEASDGDSAHRGGRHADRGRGLSRADKPQLRPALGTQIAMARSQSFSKQPTESSSLGPRIRTRIITGTARRAELYVGGGGASLADASRFAAAGARGENFHSMSKVDVISNRMTLEHRPQSEPCLLRESVKCFQRPSPHNVGTPQALAPSRDANVAVKECESVNDMVSARGGESKLTVEKGQREESDGTASIKHKLARLSYIFSRKSSEANSDIRFQSNGGTCRPKTESMSPKSTIEPQHRITNVPRSSDVLVPNSPECAPSPADGKYKGGGSLEKVRGHPGCIISSTLTELVPSFVPLPSIEEKVMQEIQANVLRQSKKQMLTSVGSKTSLVKPFFIASLLGLRRSRPSCGRAAAPPAGKATAPKRAGRDPAMPPLPPQDNEERAVDRAKPGKWVEMRGRPAAATGTGVAPDAGQRPGANGSWGTSGDPGDASDVQGVGTNTPTRDVRAACLLSDSAEDAGNGHARSRLPSHNALLLKNTRIPSADRLVSLWHDVRCHPTGTSTLGVKNTLKPDKHF</sequence>
<feature type="coiled-coil region" evidence="1">
    <location>
        <begin position="41"/>
        <end position="68"/>
    </location>
</feature>
<keyword evidence="3" id="KW-1185">Reference proteome</keyword>
<accession>A0AAJ7TA14</accession>
<gene>
    <name evidence="4" type="primary">LOC116943749</name>
</gene>
<feature type="compositionally biased region" description="Basic and acidic residues" evidence="2">
    <location>
        <begin position="1007"/>
        <end position="1025"/>
    </location>
</feature>
<evidence type="ECO:0000313" key="3">
    <source>
        <dbReference type="Proteomes" id="UP001318040"/>
    </source>
</evidence>
<feature type="region of interest" description="Disordered" evidence="2">
    <location>
        <begin position="1"/>
        <end position="21"/>
    </location>
</feature>
<evidence type="ECO:0000256" key="1">
    <source>
        <dbReference type="SAM" id="Coils"/>
    </source>
</evidence>
<feature type="compositionally biased region" description="Polar residues" evidence="2">
    <location>
        <begin position="298"/>
        <end position="309"/>
    </location>
</feature>
<feature type="compositionally biased region" description="Low complexity" evidence="2">
    <location>
        <begin position="977"/>
        <end position="991"/>
    </location>
</feature>